<dbReference type="InterPro" id="IPR003399">
    <property type="entry name" value="Mce/MlaD"/>
</dbReference>
<evidence type="ECO:0000313" key="6">
    <source>
        <dbReference type="Proteomes" id="UP000515498"/>
    </source>
</evidence>
<name>A0A1G4V4E1_9MYCO</name>
<dbReference type="InterPro" id="IPR005693">
    <property type="entry name" value="Mce"/>
</dbReference>
<dbReference type="EMBL" id="CP059894">
    <property type="protein sequence ID" value="QNJ91745.1"/>
    <property type="molecule type" value="Genomic_DNA"/>
</dbReference>
<dbReference type="GO" id="GO:0051701">
    <property type="term" value="P:biological process involved in interaction with host"/>
    <property type="evidence" value="ECO:0007669"/>
    <property type="project" value="TreeGrafter"/>
</dbReference>
<dbReference type="NCBIfam" id="TIGR00996">
    <property type="entry name" value="Mtu_fam_mce"/>
    <property type="match status" value="1"/>
</dbReference>
<proteinExistence type="predicted"/>
<feature type="domain" description="Mammalian cell entry C-terminal" evidence="2">
    <location>
        <begin position="121"/>
        <end position="316"/>
    </location>
</feature>
<dbReference type="Pfam" id="PF11887">
    <property type="entry name" value="Mce4_CUP1"/>
    <property type="match status" value="1"/>
</dbReference>
<dbReference type="RefSeq" id="WP_090353116.1">
    <property type="nucleotide sequence ID" value="NZ_CP059894.1"/>
</dbReference>
<dbReference type="PANTHER" id="PTHR33371">
    <property type="entry name" value="INTERMEMBRANE PHOSPHOLIPID TRANSPORT SYSTEM BINDING PROTEIN MLAD-RELATED"/>
    <property type="match status" value="1"/>
</dbReference>
<reference evidence="4" key="2">
    <citation type="submission" date="2016-10" db="EMBL/GenBank/DDBJ databases">
        <authorList>
            <person name="de Groot N.N."/>
        </authorList>
    </citation>
    <scope>NUCLEOTIDE SEQUENCE [LARGE SCALE GENOMIC DNA]</scope>
    <source>
        <strain evidence="4">UNC267MFSha1.1M11</strain>
    </source>
</reference>
<dbReference type="Proteomes" id="UP000515498">
    <property type="component" value="Chromosome"/>
</dbReference>
<dbReference type="STRING" id="1502745.SAMN02799620_00196"/>
<gene>
    <name evidence="3" type="ORF">HZU40_26755</name>
    <name evidence="4" type="ORF">SAMN02799620_00196</name>
</gene>
<dbReference type="Proteomes" id="UP000199707">
    <property type="component" value="Unassembled WGS sequence"/>
</dbReference>
<dbReference type="PANTHER" id="PTHR33371:SF17">
    <property type="entry name" value="MCE-FAMILY PROTEIN MCE1B"/>
    <property type="match status" value="1"/>
</dbReference>
<dbReference type="GO" id="GO:0005576">
    <property type="term" value="C:extracellular region"/>
    <property type="evidence" value="ECO:0007669"/>
    <property type="project" value="TreeGrafter"/>
</dbReference>
<reference evidence="3 6" key="3">
    <citation type="submission" date="2020-07" db="EMBL/GenBank/DDBJ databases">
        <title>Draft genome sequence of four isobutane-metabolizing strains capable of cometabolically degrading diverse ether contaminants.</title>
        <authorList>
            <person name="Chen W."/>
            <person name="Faulkner N."/>
            <person name="Smith C."/>
            <person name="Hyman M."/>
        </authorList>
    </citation>
    <scope>NUCLEOTIDE SEQUENCE [LARGE SCALE GENOMIC DNA]</scope>
    <source>
        <strain evidence="3 6">2A</strain>
    </source>
</reference>
<organism evidence="4 5">
    <name type="scientific">Mycolicibacterium fluoranthenivorans</name>
    <dbReference type="NCBI Taxonomy" id="258505"/>
    <lineage>
        <taxon>Bacteria</taxon>
        <taxon>Bacillati</taxon>
        <taxon>Actinomycetota</taxon>
        <taxon>Actinomycetes</taxon>
        <taxon>Mycobacteriales</taxon>
        <taxon>Mycobacteriaceae</taxon>
        <taxon>Mycolicibacterium</taxon>
    </lineage>
</organism>
<dbReference type="InterPro" id="IPR052336">
    <property type="entry name" value="MlaD_Phospholipid_Transporter"/>
</dbReference>
<reference evidence="5" key="1">
    <citation type="submission" date="2016-10" db="EMBL/GenBank/DDBJ databases">
        <authorList>
            <person name="Varghese N."/>
            <person name="Submissions S."/>
        </authorList>
    </citation>
    <scope>NUCLEOTIDE SEQUENCE [LARGE SCALE GENOMIC DNA]</scope>
    <source>
        <strain evidence="5">UNC267MFSha1.1M11</strain>
    </source>
</reference>
<feature type="domain" description="Mce/MlaD" evidence="1">
    <location>
        <begin position="37"/>
        <end position="113"/>
    </location>
</feature>
<dbReference type="EMBL" id="FMUB01000001">
    <property type="protein sequence ID" value="SCX01050.1"/>
    <property type="molecule type" value="Genomic_DNA"/>
</dbReference>
<evidence type="ECO:0000259" key="1">
    <source>
        <dbReference type="Pfam" id="PF02470"/>
    </source>
</evidence>
<dbReference type="KEGG" id="mflu:HZU40_26755"/>
<dbReference type="InterPro" id="IPR024516">
    <property type="entry name" value="Mce_C"/>
</dbReference>
<accession>A0A1G4V4E1</accession>
<protein>
    <submittedName>
        <fullName evidence="3">MCE family protein</fullName>
    </submittedName>
    <submittedName>
        <fullName evidence="4">Phospholipid/cholesterol/gamma-HCH transport system substrate-binding protein</fullName>
    </submittedName>
</protein>
<evidence type="ECO:0000313" key="3">
    <source>
        <dbReference type="EMBL" id="QNJ91745.1"/>
    </source>
</evidence>
<dbReference type="AlphaFoldDB" id="A0A1G4V4E1"/>
<dbReference type="Pfam" id="PF02470">
    <property type="entry name" value="MlaD"/>
    <property type="match status" value="1"/>
</dbReference>
<evidence type="ECO:0000259" key="2">
    <source>
        <dbReference type="Pfam" id="PF11887"/>
    </source>
</evidence>
<evidence type="ECO:0000313" key="4">
    <source>
        <dbReference type="EMBL" id="SCX01050.1"/>
    </source>
</evidence>
<evidence type="ECO:0000313" key="5">
    <source>
        <dbReference type="Proteomes" id="UP000199707"/>
    </source>
</evidence>
<sequence length="342" mass="36345">MTGMGRTIAKFGTFAVVMVLLTAALLAVFGEVRVGSTNPYSAVFKDASRLKSGDSVRVAGVRVGTVNDVSLQSDGTVLVDFDADRTVALTTGTKAAVRYLNLVGDRFLELVDGPGSTRVQAAGSQIPVDRTLPALDLDLLLGGLKPVIQGLNPKDVNALTASLIQVMQGQGGTIESLLSKTSSFSNSLADNNQVVEQLIDDLRTVLNTLSKDGDKFSGAIDKLDKLVGGLSEDRDPIGTAVTALDNGTASLADFLGNARQPLKDTIAQVNRLATNIDTDKAGLDVSLQKAPENFRKAIRLGAYGGFIQYYICGVALRFSDLQGRSVMYPWIKQEEGRCKDTE</sequence>